<dbReference type="EMBL" id="JACU01000006">
    <property type="protein sequence ID" value="KMS54199.1"/>
    <property type="molecule type" value="Genomic_DNA"/>
</dbReference>
<dbReference type="AlphaFoldDB" id="A0A0J7XEV1"/>
<evidence type="ECO:0000313" key="1">
    <source>
        <dbReference type="EMBL" id="KMS50352.1"/>
    </source>
</evidence>
<proteinExistence type="predicted"/>
<evidence type="ECO:0000313" key="3">
    <source>
        <dbReference type="Proteomes" id="UP000052268"/>
    </source>
</evidence>
<accession>A0A0J7XEV1</accession>
<organism evidence="1 3">
    <name type="scientific">Novosphingobium barchaimii LL02</name>
    <dbReference type="NCBI Taxonomy" id="1114963"/>
    <lineage>
        <taxon>Bacteria</taxon>
        <taxon>Pseudomonadati</taxon>
        <taxon>Pseudomonadota</taxon>
        <taxon>Alphaproteobacteria</taxon>
        <taxon>Sphingomonadales</taxon>
        <taxon>Sphingomonadaceae</taxon>
        <taxon>Novosphingobium</taxon>
    </lineage>
</organism>
<reference evidence="1 3" key="2">
    <citation type="journal article" date="2015" name="G3 (Bethesda)">
        <title>Insights into Ongoing Evolution of the Hexachlorocyclohexane Catabolic Pathway from Comparative Genomics of Ten Sphingomonadaceae Strains.</title>
        <authorList>
            <person name="Pearce S.L."/>
            <person name="Oakeshott J.G."/>
            <person name="Pandey G."/>
        </authorList>
    </citation>
    <scope>NUCLEOTIDE SEQUENCE [LARGE SCALE GENOMIC DNA]</scope>
    <source>
        <strain evidence="1 3">LL02</strain>
    </source>
</reference>
<dbReference type="EMBL" id="JACU01000022">
    <property type="protein sequence ID" value="KMS50352.1"/>
    <property type="molecule type" value="Genomic_DNA"/>
</dbReference>
<dbReference type="RefSeq" id="WP_059152187.1">
    <property type="nucleotide sequence ID" value="NZ_KQ130455.1"/>
</dbReference>
<reference evidence="1" key="1">
    <citation type="submission" date="2014-01" db="EMBL/GenBank/DDBJ databases">
        <authorList>
            <person name="Pearce S."/>
            <person name="Pandey G."/>
            <person name="Oakeshott J."/>
        </authorList>
    </citation>
    <scope>NUCLEOTIDE SEQUENCE</scope>
    <source>
        <strain evidence="1">LL02</strain>
    </source>
</reference>
<dbReference type="OrthoDB" id="7495008at2"/>
<name>A0A0J7XEV1_9SPHN</name>
<protein>
    <submittedName>
        <fullName evidence="1">Uncharacterized protein</fullName>
    </submittedName>
</protein>
<gene>
    <name evidence="1" type="ORF">V474_12620</name>
    <name evidence="2" type="ORF">V474_20855</name>
</gene>
<dbReference type="Proteomes" id="UP000052268">
    <property type="component" value="Unassembled WGS sequence"/>
</dbReference>
<keyword evidence="3" id="KW-1185">Reference proteome</keyword>
<sequence>MIEFVAPAHEDPALAQSPLLRGALLTLGYIVQHGPIGLTQNKALKRYFVTWAAETFNWPHYTAEDLYAVNKVLNEEDFPPLVVLHDLLVSAKLARHRKGFLHITKTGKDLLQHPGNLWITLAHHILFVLDHSRYTRYGDELAGDWLLFLNIINVEAHTGLTYERFVEVLLGAGPEDHRAYAMAYIHILRPLCWLGLLDETRHGKPYPTEKLFTKTALWPRVIQAESDKVLPDVTRH</sequence>
<comment type="caution">
    <text evidence="1">The sequence shown here is derived from an EMBL/GenBank/DDBJ whole genome shotgun (WGS) entry which is preliminary data.</text>
</comment>
<evidence type="ECO:0000313" key="2">
    <source>
        <dbReference type="EMBL" id="KMS54199.1"/>
    </source>
</evidence>
<dbReference type="PATRIC" id="fig|1114963.3.peg.3006"/>